<feature type="region of interest" description="Disordered" evidence="1">
    <location>
        <begin position="29"/>
        <end position="52"/>
    </location>
</feature>
<evidence type="ECO:0000313" key="2">
    <source>
        <dbReference type="EMBL" id="ACL72218.1"/>
    </source>
</evidence>
<feature type="compositionally biased region" description="Low complexity" evidence="1">
    <location>
        <begin position="43"/>
        <end position="52"/>
    </location>
</feature>
<dbReference type="PANTHER" id="PTHR34403">
    <property type="entry name" value="TOL-PAL SYSTEM PROTEIN TOLA"/>
    <property type="match status" value="1"/>
</dbReference>
<keyword evidence="3" id="KW-1185">Reference proteome</keyword>
<sequence>MTTYHAKRGPVGARFSEHAPRSVLACHDVSGQYPTHPRDAVHPASPADAPAASRGKPLAVALHASLALLLTVTLAMPGHGQAQTATDEQSLETSTSPGRGNGNGRVKDSDDGGKTNNGRGNNKVSNDPEPEPEPEPQPEPEPEPQPEPEPEPQPEPEPEPQPEPEPEPQPEPEPEPQPEPEPEPQPEPEPVVELNTWYVVVQAIDGQGQESPDSNEASGDLASGEHVTLSWEAPNMTLDGACTTVDSYLVKLGTAPGDYSYSLNVQSNALGLYCRATGSNACGSTYTCELQMQVPAI</sequence>
<evidence type="ECO:0000313" key="3">
    <source>
        <dbReference type="Proteomes" id="UP000002383"/>
    </source>
</evidence>
<dbReference type="AlphaFoldDB" id="B8GPQ1"/>
<protein>
    <submittedName>
        <fullName evidence="2">Uncharacterized protein</fullName>
    </submittedName>
</protein>
<feature type="region of interest" description="Disordered" evidence="1">
    <location>
        <begin position="80"/>
        <end position="189"/>
    </location>
</feature>
<accession>B8GPQ1</accession>
<reference evidence="2 3" key="1">
    <citation type="journal article" date="2011" name="Stand. Genomic Sci.">
        <title>Complete genome sequence of 'Thioalkalivibrio sulfidophilus' HL-EbGr7.</title>
        <authorList>
            <person name="Muyzer G."/>
            <person name="Sorokin D.Y."/>
            <person name="Mavromatis K."/>
            <person name="Lapidus A."/>
            <person name="Clum A."/>
            <person name="Ivanova N."/>
            <person name="Pati A."/>
            <person name="d'Haeseleer P."/>
            <person name="Woyke T."/>
            <person name="Kyrpides N.C."/>
        </authorList>
    </citation>
    <scope>NUCLEOTIDE SEQUENCE [LARGE SCALE GENOMIC DNA]</scope>
    <source>
        <strain evidence="2 3">HL-EbGR7</strain>
    </source>
</reference>
<dbReference type="Proteomes" id="UP000002383">
    <property type="component" value="Chromosome"/>
</dbReference>
<feature type="compositionally biased region" description="Polar residues" evidence="1">
    <location>
        <begin position="81"/>
        <end position="98"/>
    </location>
</feature>
<dbReference type="InterPro" id="IPR050972">
    <property type="entry name" value="SDr-like"/>
</dbReference>
<dbReference type="EMBL" id="CP001339">
    <property type="protein sequence ID" value="ACL72218.1"/>
    <property type="molecule type" value="Genomic_DNA"/>
</dbReference>
<evidence type="ECO:0000256" key="1">
    <source>
        <dbReference type="SAM" id="MobiDB-lite"/>
    </source>
</evidence>
<dbReference type="eggNOG" id="COG0810">
    <property type="taxonomic scope" value="Bacteria"/>
</dbReference>
<dbReference type="KEGG" id="tgr:Tgr7_1132"/>
<dbReference type="STRING" id="396588.Tgr7_1132"/>
<organism evidence="2 3">
    <name type="scientific">Thioalkalivibrio sulfidiphilus (strain HL-EbGR7)</name>
    <dbReference type="NCBI Taxonomy" id="396588"/>
    <lineage>
        <taxon>Bacteria</taxon>
        <taxon>Pseudomonadati</taxon>
        <taxon>Pseudomonadota</taxon>
        <taxon>Gammaproteobacteria</taxon>
        <taxon>Chromatiales</taxon>
        <taxon>Ectothiorhodospiraceae</taxon>
        <taxon>Thioalkalivibrio</taxon>
    </lineage>
</organism>
<dbReference type="PANTHER" id="PTHR34403:SF14">
    <property type="entry name" value="OS05G0225800 PROTEIN"/>
    <property type="match status" value="1"/>
</dbReference>
<name>B8GPQ1_THISH</name>
<feature type="compositionally biased region" description="Low complexity" evidence="1">
    <location>
        <begin position="114"/>
        <end position="123"/>
    </location>
</feature>
<feature type="compositionally biased region" description="Acidic residues" evidence="1">
    <location>
        <begin position="128"/>
        <end position="186"/>
    </location>
</feature>
<gene>
    <name evidence="2" type="ordered locus">Tgr7_1132</name>
</gene>
<dbReference type="HOGENOM" id="CLU_936698_0_0_6"/>
<proteinExistence type="predicted"/>